<evidence type="ECO:0000313" key="2">
    <source>
        <dbReference type="EMBL" id="TCD10970.1"/>
    </source>
</evidence>
<feature type="transmembrane region" description="Helical" evidence="1">
    <location>
        <begin position="9"/>
        <end position="32"/>
    </location>
</feature>
<keyword evidence="1" id="KW-1133">Transmembrane helix</keyword>
<dbReference type="RefSeq" id="WP_131571758.1">
    <property type="nucleotide sequence ID" value="NZ_JAINFK010000010.1"/>
</dbReference>
<accession>A0A4R0P679</accession>
<dbReference type="Proteomes" id="UP000291301">
    <property type="component" value="Unassembled WGS sequence"/>
</dbReference>
<sequence>MTHDNAKTLVLGLLLGTVGMSIGLMLATGLQVTMAPPITLLPFPVVNMSWALMLFLLVSRDMRTAYFGTVVLGVSVAGFPLLVFSSALGPAPEIRPAHFVGVTTDIVLGLGLAVVSGRALLMRA</sequence>
<proteinExistence type="predicted"/>
<organism evidence="2 3">
    <name type="scientific">Oricola cellulosilytica</name>
    <dbReference type="NCBI Taxonomy" id="1429082"/>
    <lineage>
        <taxon>Bacteria</taxon>
        <taxon>Pseudomonadati</taxon>
        <taxon>Pseudomonadota</taxon>
        <taxon>Alphaproteobacteria</taxon>
        <taxon>Hyphomicrobiales</taxon>
        <taxon>Ahrensiaceae</taxon>
        <taxon>Oricola</taxon>
    </lineage>
</organism>
<evidence type="ECO:0000313" key="3">
    <source>
        <dbReference type="Proteomes" id="UP000291301"/>
    </source>
</evidence>
<keyword evidence="1" id="KW-0472">Membrane</keyword>
<name>A0A4R0P679_9HYPH</name>
<comment type="caution">
    <text evidence="2">The sequence shown here is derived from an EMBL/GenBank/DDBJ whole genome shotgun (WGS) entry which is preliminary data.</text>
</comment>
<protein>
    <submittedName>
        <fullName evidence="2">Uncharacterized protein</fullName>
    </submittedName>
</protein>
<keyword evidence="3" id="KW-1185">Reference proteome</keyword>
<gene>
    <name evidence="2" type="ORF">E0D97_17620</name>
</gene>
<evidence type="ECO:0000256" key="1">
    <source>
        <dbReference type="SAM" id="Phobius"/>
    </source>
</evidence>
<feature type="transmembrane region" description="Helical" evidence="1">
    <location>
        <begin position="65"/>
        <end position="87"/>
    </location>
</feature>
<feature type="transmembrane region" description="Helical" evidence="1">
    <location>
        <begin position="99"/>
        <end position="121"/>
    </location>
</feature>
<feature type="transmembrane region" description="Helical" evidence="1">
    <location>
        <begin position="38"/>
        <end position="58"/>
    </location>
</feature>
<dbReference type="EMBL" id="SJST01000011">
    <property type="protein sequence ID" value="TCD10970.1"/>
    <property type="molecule type" value="Genomic_DNA"/>
</dbReference>
<dbReference type="AlphaFoldDB" id="A0A4R0P679"/>
<keyword evidence="1" id="KW-0812">Transmembrane</keyword>
<reference evidence="2 3" key="1">
    <citation type="journal article" date="2015" name="Antonie Van Leeuwenhoek">
        <title>Oricola cellulosilytica gen. nov., sp. nov., a cellulose-degrading bacterium of the family Phyllobacteriaceae isolated from surface seashore water, and emended descriptions of Mesorhizobium loti and Phyllobacterium myrsinacearum.</title>
        <authorList>
            <person name="Hameed A."/>
            <person name="Shahina M."/>
            <person name="Lai W.A."/>
            <person name="Lin S.Y."/>
            <person name="Young L.S."/>
            <person name="Liu Y.C."/>
            <person name="Hsu Y.H."/>
            <person name="Young C.C."/>
        </authorList>
    </citation>
    <scope>NUCLEOTIDE SEQUENCE [LARGE SCALE GENOMIC DNA]</scope>
    <source>
        <strain evidence="2 3">KCTC 52183</strain>
    </source>
</reference>